<dbReference type="PRINTS" id="PR00100">
    <property type="entry name" value="AOTCASE"/>
</dbReference>
<feature type="binding site" evidence="6">
    <location>
        <begin position="51"/>
        <end position="54"/>
    </location>
    <ligand>
        <name>carbamoyl phosphate</name>
        <dbReference type="ChEBI" id="CHEBI:58228"/>
    </ligand>
</feature>
<feature type="binding site" evidence="6">
    <location>
        <begin position="129"/>
        <end position="132"/>
    </location>
    <ligand>
        <name>carbamoyl phosphate</name>
        <dbReference type="ChEBI" id="CHEBI:58228"/>
    </ligand>
</feature>
<dbReference type="Pfam" id="PF00185">
    <property type="entry name" value="OTCace"/>
    <property type="match status" value="1"/>
</dbReference>
<reference evidence="9 12" key="2">
    <citation type="submission" date="2020-04" db="EMBL/GenBank/DDBJ databases">
        <authorList>
            <person name="Hitch T.C.A."/>
            <person name="Wylensek D."/>
            <person name="Clavel T."/>
        </authorList>
    </citation>
    <scope>NUCLEOTIDE SEQUENCE [LARGE SCALE GENOMIC DNA]</scope>
    <source>
        <strain evidence="9 12">COR2-253-APC-1A</strain>
    </source>
</reference>
<evidence type="ECO:0000313" key="11">
    <source>
        <dbReference type="Proteomes" id="UP000245959"/>
    </source>
</evidence>
<name>A0A2U1B739_9BACT</name>
<dbReference type="PANTHER" id="PTHR45753:SF3">
    <property type="entry name" value="ORNITHINE TRANSCARBAMYLASE, MITOCHONDRIAL"/>
    <property type="match status" value="1"/>
</dbReference>
<dbReference type="GO" id="GO:0019240">
    <property type="term" value="P:citrulline biosynthetic process"/>
    <property type="evidence" value="ECO:0007669"/>
    <property type="project" value="TreeGrafter"/>
</dbReference>
<keyword evidence="4 6" id="KW-0808">Transferase</keyword>
<keyword evidence="11" id="KW-1185">Reference proteome</keyword>
<dbReference type="Proteomes" id="UP000245959">
    <property type="component" value="Unassembled WGS sequence"/>
</dbReference>
<feature type="binding site" evidence="6">
    <location>
        <position position="78"/>
    </location>
    <ligand>
        <name>carbamoyl phosphate</name>
        <dbReference type="ChEBI" id="CHEBI:58228"/>
    </ligand>
</feature>
<comment type="similarity">
    <text evidence="2 6">Belongs to the aspartate/ornithine carbamoyltransferase superfamily. OTCase family.</text>
</comment>
<dbReference type="InterPro" id="IPR006130">
    <property type="entry name" value="Asp/Orn_carbamoylTrfase"/>
</dbReference>
<evidence type="ECO:0000313" key="12">
    <source>
        <dbReference type="Proteomes" id="UP000576225"/>
    </source>
</evidence>
<dbReference type="NCBIfam" id="TIGR00658">
    <property type="entry name" value="orni_carb_tr"/>
    <property type="match status" value="1"/>
</dbReference>
<keyword evidence="6" id="KW-0963">Cytoplasm</keyword>
<organism evidence="10 11">
    <name type="scientific">Victivallis vadensis</name>
    <dbReference type="NCBI Taxonomy" id="172901"/>
    <lineage>
        <taxon>Bacteria</taxon>
        <taxon>Pseudomonadati</taxon>
        <taxon>Lentisphaerota</taxon>
        <taxon>Lentisphaeria</taxon>
        <taxon>Victivallales</taxon>
        <taxon>Victivallaceae</taxon>
        <taxon>Victivallis</taxon>
    </lineage>
</organism>
<dbReference type="InterPro" id="IPR006131">
    <property type="entry name" value="Asp_carbamoyltransf_Asp/Orn-bd"/>
</dbReference>
<dbReference type="NCBIfam" id="NF001986">
    <property type="entry name" value="PRK00779.1"/>
    <property type="match status" value="1"/>
</dbReference>
<sequence length="300" mass="33648">MKKDLLTLRDLTLDDLHGIFELAAKLKAERNKMNYTPLAGKSVGLIFAKSSTRTRVSFEVGVGELGGRPLYLDQSRMQVGRGETVADTAKVLSRYLHGIVIRTFSHADVEELAREASIPVINALTDEYHPCQILADMLTIKEYSGRVDKSIRVAFYGDGRSNIANSLMLAARLTGMEMVVSAPAEERPAEELMAGAPNICWEPDPLKAAEGVDYFYTDVWVSMGFEDEKERRMKIFRPYQVNEALFERARPNAKFLHCLPAHRGEEVSAGVMDDPKRSIVFDEAENRLHVQKAVMARLIK</sequence>
<dbReference type="PROSITE" id="PS00097">
    <property type="entry name" value="CARBAMOYLTRANSFERASE"/>
    <property type="match status" value="1"/>
</dbReference>
<evidence type="ECO:0000313" key="10">
    <source>
        <dbReference type="EMBL" id="PVY44495.1"/>
    </source>
</evidence>
<dbReference type="EMBL" id="QEKH01000006">
    <property type="protein sequence ID" value="PVY44495.1"/>
    <property type="molecule type" value="Genomic_DNA"/>
</dbReference>
<comment type="caution">
    <text evidence="10">The sequence shown here is derived from an EMBL/GenBank/DDBJ whole genome shotgun (WGS) entry which is preliminary data.</text>
</comment>
<dbReference type="GeneID" id="78294449"/>
<dbReference type="SUPFAM" id="SSF53671">
    <property type="entry name" value="Aspartate/ornithine carbamoyltransferase"/>
    <property type="match status" value="1"/>
</dbReference>
<dbReference type="GO" id="GO:0004585">
    <property type="term" value="F:ornithine carbamoyltransferase activity"/>
    <property type="evidence" value="ECO:0007669"/>
    <property type="project" value="UniProtKB-UniRule"/>
</dbReference>
<feature type="domain" description="Aspartate/ornithine carbamoyltransferase Asp/Orn-binding" evidence="7">
    <location>
        <begin position="150"/>
        <end position="297"/>
    </location>
</feature>
<dbReference type="PRINTS" id="PR00102">
    <property type="entry name" value="OTCASE"/>
</dbReference>
<dbReference type="EC" id="2.1.3.3" evidence="3 6"/>
<proteinExistence type="inferred from homology"/>
<dbReference type="HAMAP" id="MF_01109">
    <property type="entry name" value="OTCase"/>
    <property type="match status" value="1"/>
</dbReference>
<evidence type="ECO:0000256" key="5">
    <source>
        <dbReference type="ARBA" id="ARBA00048772"/>
    </source>
</evidence>
<dbReference type="InterPro" id="IPR036901">
    <property type="entry name" value="Asp/Orn_carbamoylTrfase_sf"/>
</dbReference>
<evidence type="ECO:0000259" key="7">
    <source>
        <dbReference type="Pfam" id="PF00185"/>
    </source>
</evidence>
<dbReference type="OrthoDB" id="9802587at2"/>
<dbReference type="Proteomes" id="UP000576225">
    <property type="component" value="Unassembled WGS sequence"/>
</dbReference>
<evidence type="ECO:0000256" key="3">
    <source>
        <dbReference type="ARBA" id="ARBA00013007"/>
    </source>
</evidence>
<feature type="domain" description="Aspartate/ornithine carbamoyltransferase carbamoyl-P binding" evidence="8">
    <location>
        <begin position="3"/>
        <end position="142"/>
    </location>
</feature>
<gene>
    <name evidence="9" type="primary">argF</name>
    <name evidence="10" type="ORF">C8D82_10612</name>
    <name evidence="9" type="ORF">HF882_21210</name>
</gene>
<accession>A0A2U1B739</accession>
<comment type="catalytic activity">
    <reaction evidence="5 6">
        <text>carbamoyl phosphate + L-ornithine = L-citrulline + phosphate + H(+)</text>
        <dbReference type="Rhea" id="RHEA:19513"/>
        <dbReference type="ChEBI" id="CHEBI:15378"/>
        <dbReference type="ChEBI" id="CHEBI:43474"/>
        <dbReference type="ChEBI" id="CHEBI:46911"/>
        <dbReference type="ChEBI" id="CHEBI:57743"/>
        <dbReference type="ChEBI" id="CHEBI:58228"/>
        <dbReference type="EC" id="2.1.3.3"/>
    </reaction>
</comment>
<feature type="binding site" evidence="6">
    <location>
        <begin position="258"/>
        <end position="259"/>
    </location>
    <ligand>
        <name>carbamoyl phosphate</name>
        <dbReference type="ChEBI" id="CHEBI:58228"/>
    </ligand>
</feature>
<dbReference type="PANTHER" id="PTHR45753">
    <property type="entry name" value="ORNITHINE CARBAMOYLTRANSFERASE, MITOCHONDRIAL"/>
    <property type="match status" value="1"/>
</dbReference>
<dbReference type="Pfam" id="PF02729">
    <property type="entry name" value="OTCace_N"/>
    <property type="match status" value="1"/>
</dbReference>
<dbReference type="InterPro" id="IPR024904">
    <property type="entry name" value="OTCase_ArgI"/>
</dbReference>
<dbReference type="InterPro" id="IPR002292">
    <property type="entry name" value="Orn/put_carbamltrans"/>
</dbReference>
<dbReference type="RefSeq" id="WP_116883130.1">
    <property type="nucleotide sequence ID" value="NZ_CABMMC010000077.1"/>
</dbReference>
<evidence type="ECO:0000313" key="9">
    <source>
        <dbReference type="EMBL" id="NMD89108.1"/>
    </source>
</evidence>
<evidence type="ECO:0000256" key="6">
    <source>
        <dbReference type="HAMAP-Rule" id="MF_01109"/>
    </source>
</evidence>
<feature type="binding site" evidence="6">
    <location>
        <position position="287"/>
    </location>
    <ligand>
        <name>carbamoyl phosphate</name>
        <dbReference type="ChEBI" id="CHEBI:58228"/>
    </ligand>
</feature>
<dbReference type="GO" id="GO:0016597">
    <property type="term" value="F:amino acid binding"/>
    <property type="evidence" value="ECO:0007669"/>
    <property type="project" value="InterPro"/>
</dbReference>
<evidence type="ECO:0000259" key="8">
    <source>
        <dbReference type="Pfam" id="PF02729"/>
    </source>
</evidence>
<comment type="subcellular location">
    <subcellularLocation>
        <location evidence="6">Cytoplasm</location>
    </subcellularLocation>
</comment>
<feature type="binding site" evidence="6">
    <location>
        <position position="102"/>
    </location>
    <ligand>
        <name>carbamoyl phosphate</name>
        <dbReference type="ChEBI" id="CHEBI:58228"/>
    </ligand>
</feature>
<evidence type="ECO:0000256" key="4">
    <source>
        <dbReference type="ARBA" id="ARBA00022679"/>
    </source>
</evidence>
<protein>
    <recommendedName>
        <fullName evidence="3 6">Ornithine carbamoyltransferase</fullName>
        <shortName evidence="6">OTCase</shortName>
        <ecNumber evidence="3 6">2.1.3.3</ecNumber>
    </recommendedName>
</protein>
<dbReference type="Gene3D" id="3.40.50.1370">
    <property type="entry name" value="Aspartate/ornithine carbamoyltransferase"/>
    <property type="match status" value="2"/>
</dbReference>
<feature type="binding site" evidence="6">
    <location>
        <begin position="222"/>
        <end position="223"/>
    </location>
    <ligand>
        <name>L-ornithine</name>
        <dbReference type="ChEBI" id="CHEBI:46911"/>
    </ligand>
</feature>
<comment type="pathway">
    <text evidence="1">Amino-acid biosynthesis; L-arginine biosynthesis; L-arginine from L-ornithine and carbamoyl phosphate: step 1/3.</text>
</comment>
<dbReference type="EMBL" id="JABAEW010000078">
    <property type="protein sequence ID" value="NMD89108.1"/>
    <property type="molecule type" value="Genomic_DNA"/>
</dbReference>
<evidence type="ECO:0000256" key="2">
    <source>
        <dbReference type="ARBA" id="ARBA00007805"/>
    </source>
</evidence>
<evidence type="ECO:0000256" key="1">
    <source>
        <dbReference type="ARBA" id="ARBA00004975"/>
    </source>
</evidence>
<dbReference type="InterPro" id="IPR006132">
    <property type="entry name" value="Asp/Orn_carbamoyltranf_P-bd"/>
</dbReference>
<dbReference type="AlphaFoldDB" id="A0A2U1B739"/>
<feature type="binding site" evidence="6">
    <location>
        <position position="162"/>
    </location>
    <ligand>
        <name>L-ornithine</name>
        <dbReference type="ChEBI" id="CHEBI:46911"/>
    </ligand>
</feature>
<dbReference type="GO" id="GO:0005737">
    <property type="term" value="C:cytoplasm"/>
    <property type="evidence" value="ECO:0007669"/>
    <property type="project" value="UniProtKB-SubCell"/>
</dbReference>
<feature type="binding site" evidence="6">
    <location>
        <position position="218"/>
    </location>
    <ligand>
        <name>L-ornithine</name>
        <dbReference type="ChEBI" id="CHEBI:46911"/>
    </ligand>
</feature>
<reference evidence="10 11" key="1">
    <citation type="submission" date="2018-04" db="EMBL/GenBank/DDBJ databases">
        <title>Genomic Encyclopedia of Type Strains, Phase IV (KMG-IV): sequencing the most valuable type-strain genomes for metagenomic binning, comparative biology and taxonomic classification.</title>
        <authorList>
            <person name="Goeker M."/>
        </authorList>
    </citation>
    <scope>NUCLEOTIDE SEQUENCE [LARGE SCALE GENOMIC DNA]</scope>
    <source>
        <strain evidence="10 11">DSM 14823</strain>
    </source>
</reference>
<dbReference type="GO" id="GO:0042450">
    <property type="term" value="P:L-arginine biosynthetic process via ornithine"/>
    <property type="evidence" value="ECO:0007669"/>
    <property type="project" value="UniProtKB-UniRule"/>
</dbReference>
<dbReference type="FunFam" id="3.40.50.1370:FF:000008">
    <property type="entry name" value="Ornithine carbamoyltransferase"/>
    <property type="match status" value="1"/>
</dbReference>